<dbReference type="PANTHER" id="PTHR45947">
    <property type="entry name" value="SULFOQUINOVOSYL TRANSFERASE SQD2"/>
    <property type="match status" value="1"/>
</dbReference>
<dbReference type="SUPFAM" id="SSF53756">
    <property type="entry name" value="UDP-Glycosyltransferase/glycogen phosphorylase"/>
    <property type="match status" value="1"/>
</dbReference>
<dbReference type="RefSeq" id="WP_191757819.1">
    <property type="nucleotide sequence ID" value="NZ_VJXY01000011.1"/>
</dbReference>
<dbReference type="InterPro" id="IPR050194">
    <property type="entry name" value="Glycosyltransferase_grp1"/>
</dbReference>
<protein>
    <submittedName>
        <fullName evidence="3">Colanic acid biosynthesis glycosyltransferase WcaL</fullName>
    </submittedName>
</protein>
<dbReference type="InterPro" id="IPR028098">
    <property type="entry name" value="Glyco_trans_4-like_N"/>
</dbReference>
<feature type="domain" description="Glycosyltransferase subfamily 4-like N-terminal" evidence="2">
    <location>
        <begin position="15"/>
        <end position="210"/>
    </location>
</feature>
<dbReference type="InterPro" id="IPR001296">
    <property type="entry name" value="Glyco_trans_1"/>
</dbReference>
<dbReference type="Proteomes" id="UP001165986">
    <property type="component" value="Unassembled WGS sequence"/>
</dbReference>
<dbReference type="Gene3D" id="3.40.50.2000">
    <property type="entry name" value="Glycogen Phosphorylase B"/>
    <property type="match status" value="2"/>
</dbReference>
<dbReference type="AlphaFoldDB" id="A0AA40VQZ1"/>
<dbReference type="Pfam" id="PF00534">
    <property type="entry name" value="Glycos_transf_1"/>
    <property type="match status" value="1"/>
</dbReference>
<name>A0AA40VQZ1_9NOST</name>
<feature type="domain" description="Glycosyl transferase family 1" evidence="1">
    <location>
        <begin position="216"/>
        <end position="385"/>
    </location>
</feature>
<dbReference type="EMBL" id="VJXY01000011">
    <property type="protein sequence ID" value="MBD6616575.1"/>
    <property type="molecule type" value="Genomic_DNA"/>
</dbReference>
<reference evidence="3" key="1">
    <citation type="submission" date="2019-07" db="EMBL/GenBank/DDBJ databases">
        <title>Toxilogical consequences of a new and cryptic species of cyanobacteria (Komarekiella delphini-convector) recovered from the epidermis of a bottlenose dolphin and 1500 ft. in the air.</title>
        <authorList>
            <person name="Brown A.O."/>
            <person name="Dvorak P."/>
            <person name="Villanueva C.D."/>
            <person name="Foss A.J."/>
            <person name="Garvey A.D."/>
            <person name="Gibson Q.A."/>
            <person name="Johansen J.R."/>
            <person name="Casamatta D.A."/>
        </authorList>
    </citation>
    <scope>NUCLEOTIDE SEQUENCE</scope>
    <source>
        <strain evidence="3">SJRDD-AB1</strain>
    </source>
</reference>
<accession>A0AA40VQZ1</accession>
<evidence type="ECO:0000259" key="1">
    <source>
        <dbReference type="Pfam" id="PF00534"/>
    </source>
</evidence>
<dbReference type="PANTHER" id="PTHR45947:SF3">
    <property type="entry name" value="SULFOQUINOVOSYL TRANSFERASE SQD2"/>
    <property type="match status" value="1"/>
</dbReference>
<keyword evidence="4" id="KW-1185">Reference proteome</keyword>
<dbReference type="Pfam" id="PF13439">
    <property type="entry name" value="Glyco_transf_4"/>
    <property type="match status" value="1"/>
</dbReference>
<evidence type="ECO:0000259" key="2">
    <source>
        <dbReference type="Pfam" id="PF13439"/>
    </source>
</evidence>
<gene>
    <name evidence="3" type="ORF">FNW02_12205</name>
</gene>
<dbReference type="GO" id="GO:0016757">
    <property type="term" value="F:glycosyltransferase activity"/>
    <property type="evidence" value="ECO:0007669"/>
    <property type="project" value="InterPro"/>
</dbReference>
<sequence>MKIAFIVNQFPSLSETFILNQITGLIDRGHEVDIYANQPGDTIKIHSNVLNYSLLERTYYVGKPNNRLWRGLKAFNLLFMNFWRNPIIIVRSLNIFKYGEISASLTLFYAVAKLLEKKSVYDIIHCHFAPNGVKGSILREIGVIQGNIVTTFHGYDVNEKSLMYNAEIYKLTFSMGDLYTTNTTFTGNKAIKLGCPVDKLIKLPVGLDLSQYTFQKRQLCPNETIKILTIARLVEKKGIEYSIKAIANVLKNYSNLEYQIVGDGPLRESLEKLAIELKVINKIKFLGWQTQDEVCQLYADSHIFILSSVTASNGDQEGQGLVLQEAQAMGLPILSTLHNGIPDGVLDGKSGFLVPERDVDALAEKLRYLVEHPESWGSMGLAGRKFVEEHYDINKLNNRLVEIYKNVSYPDTAQKTALTASVYI</sequence>
<proteinExistence type="predicted"/>
<organism evidence="3 4">
    <name type="scientific">Komarekiella delphini-convector SJRDD-AB1</name>
    <dbReference type="NCBI Taxonomy" id="2593771"/>
    <lineage>
        <taxon>Bacteria</taxon>
        <taxon>Bacillati</taxon>
        <taxon>Cyanobacteriota</taxon>
        <taxon>Cyanophyceae</taxon>
        <taxon>Nostocales</taxon>
        <taxon>Nostocaceae</taxon>
        <taxon>Komarekiella</taxon>
        <taxon>Komarekiella delphini-convector</taxon>
    </lineage>
</organism>
<evidence type="ECO:0000313" key="4">
    <source>
        <dbReference type="Proteomes" id="UP001165986"/>
    </source>
</evidence>
<comment type="caution">
    <text evidence="3">The sequence shown here is derived from an EMBL/GenBank/DDBJ whole genome shotgun (WGS) entry which is preliminary data.</text>
</comment>
<evidence type="ECO:0000313" key="3">
    <source>
        <dbReference type="EMBL" id="MBD6616575.1"/>
    </source>
</evidence>